<reference evidence="2 3" key="1">
    <citation type="submission" date="2021-06" db="EMBL/GenBank/DDBJ databases">
        <title>Faecalicatena sp. nov. isolated from porcine feces.</title>
        <authorList>
            <person name="Oh B.S."/>
            <person name="Lee J.H."/>
        </authorList>
    </citation>
    <scope>NUCLEOTIDE SEQUENCE [LARGE SCALE GENOMIC DNA]</scope>
    <source>
        <strain evidence="2 3">AGMB00832</strain>
    </source>
</reference>
<comment type="caution">
    <text evidence="2">The sequence shown here is derived from an EMBL/GenBank/DDBJ whole genome shotgun (WGS) entry which is preliminary data.</text>
</comment>
<dbReference type="InterPro" id="IPR050469">
    <property type="entry name" value="Diguanylate_Cyclase"/>
</dbReference>
<dbReference type="EMBL" id="JABACJ020000014">
    <property type="protein sequence ID" value="MBU3876948.1"/>
    <property type="molecule type" value="Genomic_DNA"/>
</dbReference>
<gene>
    <name evidence="2" type="ORF">HGO97_014130</name>
</gene>
<evidence type="ECO:0000259" key="1">
    <source>
        <dbReference type="PROSITE" id="PS50887"/>
    </source>
</evidence>
<dbReference type="PANTHER" id="PTHR45138:SF9">
    <property type="entry name" value="DIGUANYLATE CYCLASE DGCM-RELATED"/>
    <property type="match status" value="1"/>
</dbReference>
<feature type="domain" description="GGDEF" evidence="1">
    <location>
        <begin position="192"/>
        <end position="322"/>
    </location>
</feature>
<dbReference type="NCBIfam" id="TIGR00254">
    <property type="entry name" value="GGDEF"/>
    <property type="match status" value="1"/>
</dbReference>
<protein>
    <submittedName>
        <fullName evidence="2">GGDEF domain-containing protein</fullName>
    </submittedName>
</protein>
<evidence type="ECO:0000313" key="3">
    <source>
        <dbReference type="Proteomes" id="UP000723714"/>
    </source>
</evidence>
<dbReference type="PROSITE" id="PS50887">
    <property type="entry name" value="GGDEF"/>
    <property type="match status" value="1"/>
</dbReference>
<dbReference type="InterPro" id="IPR000160">
    <property type="entry name" value="GGDEF_dom"/>
</dbReference>
<accession>A0ABS6D5R6</accession>
<dbReference type="CDD" id="cd01949">
    <property type="entry name" value="GGDEF"/>
    <property type="match status" value="1"/>
</dbReference>
<dbReference type="Proteomes" id="UP000723714">
    <property type="component" value="Unassembled WGS sequence"/>
</dbReference>
<evidence type="ECO:0000313" key="2">
    <source>
        <dbReference type="EMBL" id="MBU3876948.1"/>
    </source>
</evidence>
<name>A0ABS6D5R6_9FIRM</name>
<keyword evidence="3" id="KW-1185">Reference proteome</keyword>
<dbReference type="PANTHER" id="PTHR45138">
    <property type="entry name" value="REGULATORY COMPONENTS OF SENSORY TRANSDUCTION SYSTEM"/>
    <property type="match status" value="1"/>
</dbReference>
<dbReference type="SMART" id="SM00267">
    <property type="entry name" value="GGDEF"/>
    <property type="match status" value="1"/>
</dbReference>
<proteinExistence type="predicted"/>
<dbReference type="RefSeq" id="WP_216242895.1">
    <property type="nucleotide sequence ID" value="NZ_JABACJ020000014.1"/>
</dbReference>
<organism evidence="2 3">
    <name type="scientific">Faecalicatena faecalis</name>
    <dbReference type="NCBI Taxonomy" id="2726362"/>
    <lineage>
        <taxon>Bacteria</taxon>
        <taxon>Bacillati</taxon>
        <taxon>Bacillota</taxon>
        <taxon>Clostridia</taxon>
        <taxon>Lachnospirales</taxon>
        <taxon>Lachnospiraceae</taxon>
        <taxon>Faecalicatena</taxon>
    </lineage>
</organism>
<dbReference type="Pfam" id="PF00990">
    <property type="entry name" value="GGDEF"/>
    <property type="match status" value="1"/>
</dbReference>
<sequence length="329" mass="38024">MEEDNLDGSAFQELLNNIRESFQLDVVYTLEKISLEREFVFRFMSVSKPEYNTVGQVIQLPPDAYEDAIHMYDNQRICGYNVQDSEQYAISNNVLHYGYVRCNNQIYDGSIGFQQFEKHIWSEEEKEALIKLGRVYGLIFNKELTNELNDNLFESLRAEEVMKYRAEHDALTGILNRRGFDNVTYLLENEQFPLAFALVDVDSFKSVNDTYGHEIGDKILSKTSKILNSSFRSSDIVARIGGDEFAIILNNLTYDKKDFITRKIKQINDRLKNPIDKLPPVSLSVGVDFSTRGYSKELFHHADCALYETKRNGKSGCSFYEPQMDKHTK</sequence>